<reference evidence="10" key="1">
    <citation type="submission" date="2009-12" db="EMBL/GenBank/DDBJ databases">
        <title>Sequence of Clostridiales genomosp. BVAB3 str. UPII9-5.</title>
        <authorList>
            <person name="Madupu R."/>
            <person name="Durkin A.S."/>
            <person name="Torralba M."/>
            <person name="Methe B."/>
            <person name="Sutton G.G."/>
            <person name="Strausberg R.L."/>
            <person name="Nelson K.E."/>
        </authorList>
    </citation>
    <scope>NUCLEOTIDE SEQUENCE [LARGE SCALE GENOMIC DNA]</scope>
    <source>
        <strain evidence="10">W1219</strain>
    </source>
</reference>
<dbReference type="InterPro" id="IPR000326">
    <property type="entry name" value="PAP2/HPO"/>
</dbReference>
<keyword evidence="3 7" id="KW-0812">Transmembrane</keyword>
<dbReference type="SUPFAM" id="SSF48317">
    <property type="entry name" value="Acid phosphatase/Vanadium-dependent haloperoxidase"/>
    <property type="match status" value="1"/>
</dbReference>
<evidence type="ECO:0000256" key="1">
    <source>
        <dbReference type="ARBA" id="ARBA00004651"/>
    </source>
</evidence>
<protein>
    <submittedName>
        <fullName evidence="9">PAP2 family protein</fullName>
    </submittedName>
</protein>
<dbReference type="OrthoDB" id="9789113at2"/>
<dbReference type="Gene3D" id="1.20.144.10">
    <property type="entry name" value="Phosphatidic acid phosphatase type 2/haloperoxidase"/>
    <property type="match status" value="1"/>
</dbReference>
<dbReference type="GO" id="GO:0016787">
    <property type="term" value="F:hydrolase activity"/>
    <property type="evidence" value="ECO:0007669"/>
    <property type="project" value="UniProtKB-KW"/>
</dbReference>
<evidence type="ECO:0000256" key="6">
    <source>
        <dbReference type="ARBA" id="ARBA00023136"/>
    </source>
</evidence>
<dbReference type="STRING" id="679192.HMPREF9013_0766"/>
<dbReference type="PANTHER" id="PTHR14969:SF62">
    <property type="entry name" value="DECAPRENYLPHOSPHORYL-5-PHOSPHORIBOSE PHOSPHATASE RV3807C-RELATED"/>
    <property type="match status" value="1"/>
</dbReference>
<feature type="transmembrane region" description="Helical" evidence="7">
    <location>
        <begin position="34"/>
        <end position="51"/>
    </location>
</feature>
<dbReference type="AlphaFoldDB" id="D2MLZ8"/>
<sequence length="145" mass="16572">MNKWKISNDLCTTFFVILEGLVCWFLAQKSLVKLGAYILLSALNLGLVTWIRKMVNKKRPNHNILGKEKEGEAWPSRHSYSAFYVACSTWGIFPVWLNVFSFLTSFYLSFLRVKTKVHDFSDVLAGMIMGIVSGILVSYIVQKLI</sequence>
<evidence type="ECO:0000256" key="5">
    <source>
        <dbReference type="ARBA" id="ARBA00022989"/>
    </source>
</evidence>
<evidence type="ECO:0000256" key="3">
    <source>
        <dbReference type="ARBA" id="ARBA00022692"/>
    </source>
</evidence>
<comment type="caution">
    <text evidence="9">The sequence shown here is derived from an EMBL/GenBank/DDBJ whole genome shotgun (WGS) entry which is preliminary data.</text>
</comment>
<evidence type="ECO:0000256" key="7">
    <source>
        <dbReference type="SAM" id="Phobius"/>
    </source>
</evidence>
<evidence type="ECO:0000259" key="8">
    <source>
        <dbReference type="SMART" id="SM00014"/>
    </source>
</evidence>
<dbReference type="CDD" id="cd01610">
    <property type="entry name" value="PAP2_like"/>
    <property type="match status" value="1"/>
</dbReference>
<dbReference type="RefSeq" id="WP_006626419.1">
    <property type="nucleotide sequence ID" value="NZ_ADFR01000002.1"/>
</dbReference>
<accession>D2MLZ8</accession>
<dbReference type="Pfam" id="PF01569">
    <property type="entry name" value="PAP2"/>
    <property type="match status" value="1"/>
</dbReference>
<proteinExistence type="predicted"/>
<dbReference type="EMBL" id="ADFR01000002">
    <property type="protein sequence ID" value="EFC06074.1"/>
    <property type="molecule type" value="Genomic_DNA"/>
</dbReference>
<gene>
    <name evidence="9" type="ORF">HMPREF9013_0766</name>
</gene>
<organism evidence="9 10">
    <name type="scientific">Bulleidia extructa W1219</name>
    <dbReference type="NCBI Taxonomy" id="679192"/>
    <lineage>
        <taxon>Bacteria</taxon>
        <taxon>Bacillati</taxon>
        <taxon>Bacillota</taxon>
        <taxon>Erysipelotrichia</taxon>
        <taxon>Erysipelotrichales</taxon>
        <taxon>Erysipelotrichaceae</taxon>
        <taxon>Bulleidia</taxon>
    </lineage>
</organism>
<dbReference type="InterPro" id="IPR036938">
    <property type="entry name" value="PAP2/HPO_sf"/>
</dbReference>
<dbReference type="GO" id="GO:0005886">
    <property type="term" value="C:plasma membrane"/>
    <property type="evidence" value="ECO:0007669"/>
    <property type="project" value="UniProtKB-SubCell"/>
</dbReference>
<comment type="subcellular location">
    <subcellularLocation>
        <location evidence="1">Cell membrane</location>
        <topology evidence="1">Multi-pass membrane protein</topology>
    </subcellularLocation>
</comment>
<keyword evidence="10" id="KW-1185">Reference proteome</keyword>
<dbReference type="PANTHER" id="PTHR14969">
    <property type="entry name" value="SPHINGOSINE-1-PHOSPHATE PHOSPHOHYDROLASE"/>
    <property type="match status" value="1"/>
</dbReference>
<feature type="transmembrane region" description="Helical" evidence="7">
    <location>
        <begin position="82"/>
        <end position="103"/>
    </location>
</feature>
<name>D2MLZ8_9FIRM</name>
<dbReference type="SMART" id="SM00014">
    <property type="entry name" value="acidPPc"/>
    <property type="match status" value="1"/>
</dbReference>
<evidence type="ECO:0000313" key="10">
    <source>
        <dbReference type="Proteomes" id="UP000005017"/>
    </source>
</evidence>
<dbReference type="eggNOG" id="COG0671">
    <property type="taxonomic scope" value="Bacteria"/>
</dbReference>
<keyword evidence="6 7" id="KW-0472">Membrane</keyword>
<keyword evidence="2" id="KW-1003">Cell membrane</keyword>
<evidence type="ECO:0000313" key="9">
    <source>
        <dbReference type="EMBL" id="EFC06074.1"/>
    </source>
</evidence>
<keyword evidence="5 7" id="KW-1133">Transmembrane helix</keyword>
<feature type="domain" description="Phosphatidic acid phosphatase type 2/haloperoxidase" evidence="8">
    <location>
        <begin position="33"/>
        <end position="138"/>
    </location>
</feature>
<keyword evidence="4" id="KW-0378">Hydrolase</keyword>
<feature type="transmembrane region" description="Helical" evidence="7">
    <location>
        <begin position="12"/>
        <end position="28"/>
    </location>
</feature>
<dbReference type="Proteomes" id="UP000005017">
    <property type="component" value="Unassembled WGS sequence"/>
</dbReference>
<evidence type="ECO:0000256" key="4">
    <source>
        <dbReference type="ARBA" id="ARBA00022801"/>
    </source>
</evidence>
<evidence type="ECO:0000256" key="2">
    <source>
        <dbReference type="ARBA" id="ARBA00022475"/>
    </source>
</evidence>
<feature type="transmembrane region" description="Helical" evidence="7">
    <location>
        <begin position="123"/>
        <end position="141"/>
    </location>
</feature>